<dbReference type="SMART" id="SM00100">
    <property type="entry name" value="cNMP"/>
    <property type="match status" value="1"/>
</dbReference>
<dbReference type="InterPro" id="IPR012318">
    <property type="entry name" value="HTH_CRP"/>
</dbReference>
<sequence>MESIDQADVFKGLTEDQHNRAIHIGIKKQLSPNEILFHQGSPASRCYLVMQGQLKLTKLNEHGKEVIIRYVGPGELTAAVVALRNGVYPVIAQSVGATEVIGWDHPTMMKLMRKFPDIAINFLGIVLARIEDVQQRYLEICTEQVDRRIARSLLRLMRWKGVKKEDGILIEIPLSRQNIADYSGTTLYTVSRTLSGWEKKNWIKSGREKIVVTDPHALVAFAEAG</sequence>
<keyword evidence="7" id="KW-1185">Reference proteome</keyword>
<dbReference type="PRINTS" id="PR00034">
    <property type="entry name" value="HTHCRP"/>
</dbReference>
<dbReference type="Gene3D" id="1.10.10.10">
    <property type="entry name" value="Winged helix-like DNA-binding domain superfamily/Winged helix DNA-binding domain"/>
    <property type="match status" value="1"/>
</dbReference>
<reference evidence="6 7" key="1">
    <citation type="submission" date="2019-11" db="EMBL/GenBank/DDBJ databases">
        <title>Comparative genomics of hydrocarbon-degrading Desulfosarcina strains.</title>
        <authorList>
            <person name="Watanabe M."/>
            <person name="Kojima H."/>
            <person name="Fukui M."/>
        </authorList>
    </citation>
    <scope>NUCLEOTIDE SEQUENCE [LARGE SCALE GENOMIC DNA]</scope>
    <source>
        <strain evidence="6 7">PP31</strain>
    </source>
</reference>
<dbReference type="Gene3D" id="2.60.120.10">
    <property type="entry name" value="Jelly Rolls"/>
    <property type="match status" value="1"/>
</dbReference>
<dbReference type="Pfam" id="PF00027">
    <property type="entry name" value="cNMP_binding"/>
    <property type="match status" value="1"/>
</dbReference>
<accession>A0A5K7YXQ0</accession>
<dbReference type="InterPro" id="IPR036388">
    <property type="entry name" value="WH-like_DNA-bd_sf"/>
</dbReference>
<dbReference type="SUPFAM" id="SSF46785">
    <property type="entry name" value="Winged helix' DNA-binding domain"/>
    <property type="match status" value="1"/>
</dbReference>
<protein>
    <submittedName>
        <fullName evidence="6">cAMP-binding protein</fullName>
    </submittedName>
</protein>
<keyword evidence="2" id="KW-0238">DNA-binding</keyword>
<dbReference type="SMART" id="SM00419">
    <property type="entry name" value="HTH_CRP"/>
    <property type="match status" value="1"/>
</dbReference>
<dbReference type="SUPFAM" id="SSF51206">
    <property type="entry name" value="cAMP-binding domain-like"/>
    <property type="match status" value="1"/>
</dbReference>
<evidence type="ECO:0000313" key="6">
    <source>
        <dbReference type="EMBL" id="BBO73185.1"/>
    </source>
</evidence>
<dbReference type="EMBL" id="AP021875">
    <property type="protein sequence ID" value="BBO73185.1"/>
    <property type="molecule type" value="Genomic_DNA"/>
</dbReference>
<organism evidence="6 7">
    <name type="scientific">Desulfosarcina widdelii</name>
    <dbReference type="NCBI Taxonomy" id="947919"/>
    <lineage>
        <taxon>Bacteria</taxon>
        <taxon>Pseudomonadati</taxon>
        <taxon>Thermodesulfobacteriota</taxon>
        <taxon>Desulfobacteria</taxon>
        <taxon>Desulfobacterales</taxon>
        <taxon>Desulfosarcinaceae</taxon>
        <taxon>Desulfosarcina</taxon>
    </lineage>
</organism>
<evidence type="ECO:0000256" key="3">
    <source>
        <dbReference type="ARBA" id="ARBA00023163"/>
    </source>
</evidence>
<gene>
    <name evidence="6" type="ORF">DSCW_06020</name>
</gene>
<dbReference type="GO" id="GO:0005829">
    <property type="term" value="C:cytosol"/>
    <property type="evidence" value="ECO:0007669"/>
    <property type="project" value="TreeGrafter"/>
</dbReference>
<evidence type="ECO:0000259" key="4">
    <source>
        <dbReference type="PROSITE" id="PS50042"/>
    </source>
</evidence>
<dbReference type="KEGG" id="dwd:DSCW_06020"/>
<keyword evidence="3" id="KW-0804">Transcription</keyword>
<dbReference type="PROSITE" id="PS51063">
    <property type="entry name" value="HTH_CRP_2"/>
    <property type="match status" value="1"/>
</dbReference>
<feature type="domain" description="Cyclic nucleotide-binding" evidence="4">
    <location>
        <begin position="9"/>
        <end position="118"/>
    </location>
</feature>
<evidence type="ECO:0000259" key="5">
    <source>
        <dbReference type="PROSITE" id="PS51063"/>
    </source>
</evidence>
<keyword evidence="1" id="KW-0805">Transcription regulation</keyword>
<dbReference type="RefSeq" id="WP_155302314.1">
    <property type="nucleotide sequence ID" value="NZ_AP021875.1"/>
</dbReference>
<dbReference type="AlphaFoldDB" id="A0A5K7YXQ0"/>
<name>A0A5K7YXQ0_9BACT</name>
<dbReference type="Pfam" id="PF13545">
    <property type="entry name" value="HTH_Crp_2"/>
    <property type="match status" value="1"/>
</dbReference>
<dbReference type="CDD" id="cd00038">
    <property type="entry name" value="CAP_ED"/>
    <property type="match status" value="1"/>
</dbReference>
<dbReference type="InterPro" id="IPR050397">
    <property type="entry name" value="Env_Response_Regulators"/>
</dbReference>
<dbReference type="InterPro" id="IPR000595">
    <property type="entry name" value="cNMP-bd_dom"/>
</dbReference>
<dbReference type="PANTHER" id="PTHR24567:SF28">
    <property type="entry name" value="LISTERIOLYSIN REGULATORY PROTEIN"/>
    <property type="match status" value="1"/>
</dbReference>
<dbReference type="InterPro" id="IPR018490">
    <property type="entry name" value="cNMP-bd_dom_sf"/>
</dbReference>
<dbReference type="InterPro" id="IPR036390">
    <property type="entry name" value="WH_DNA-bd_sf"/>
</dbReference>
<evidence type="ECO:0000256" key="1">
    <source>
        <dbReference type="ARBA" id="ARBA00023015"/>
    </source>
</evidence>
<dbReference type="PANTHER" id="PTHR24567">
    <property type="entry name" value="CRP FAMILY TRANSCRIPTIONAL REGULATORY PROTEIN"/>
    <property type="match status" value="1"/>
</dbReference>
<dbReference type="Proteomes" id="UP000427769">
    <property type="component" value="Chromosome"/>
</dbReference>
<evidence type="ECO:0000313" key="7">
    <source>
        <dbReference type="Proteomes" id="UP000427769"/>
    </source>
</evidence>
<feature type="domain" description="HTH crp-type" evidence="5">
    <location>
        <begin position="143"/>
        <end position="216"/>
    </location>
</feature>
<dbReference type="GO" id="GO:0003677">
    <property type="term" value="F:DNA binding"/>
    <property type="evidence" value="ECO:0007669"/>
    <property type="project" value="UniProtKB-KW"/>
</dbReference>
<dbReference type="InterPro" id="IPR014710">
    <property type="entry name" value="RmlC-like_jellyroll"/>
</dbReference>
<dbReference type="GO" id="GO:0003700">
    <property type="term" value="F:DNA-binding transcription factor activity"/>
    <property type="evidence" value="ECO:0007669"/>
    <property type="project" value="TreeGrafter"/>
</dbReference>
<dbReference type="OrthoDB" id="3525895at2"/>
<dbReference type="CDD" id="cd00092">
    <property type="entry name" value="HTH_CRP"/>
    <property type="match status" value="1"/>
</dbReference>
<evidence type="ECO:0000256" key="2">
    <source>
        <dbReference type="ARBA" id="ARBA00023125"/>
    </source>
</evidence>
<proteinExistence type="predicted"/>
<dbReference type="PROSITE" id="PS50042">
    <property type="entry name" value="CNMP_BINDING_3"/>
    <property type="match status" value="1"/>
</dbReference>